<comment type="subcellular location">
    <subcellularLocation>
        <location evidence="1">Mitochondrion inner membrane</location>
        <topology evidence="1">Multi-pass membrane protein</topology>
    </subcellularLocation>
</comment>
<dbReference type="Proteomes" id="UP000887574">
    <property type="component" value="Unplaced"/>
</dbReference>
<evidence type="ECO:0000256" key="6">
    <source>
        <dbReference type="ARBA" id="ARBA00022792"/>
    </source>
</evidence>
<keyword evidence="7" id="KW-0106">Calcium</keyword>
<dbReference type="Pfam" id="PF00153">
    <property type="entry name" value="Mito_carr"/>
    <property type="match status" value="2"/>
</dbReference>
<evidence type="ECO:0000256" key="1">
    <source>
        <dbReference type="ARBA" id="ARBA00004448"/>
    </source>
</evidence>
<dbReference type="WBParaSite" id="jg26091">
    <property type="protein sequence ID" value="jg26091"/>
    <property type="gene ID" value="jg26091"/>
</dbReference>
<dbReference type="PRINTS" id="PR00926">
    <property type="entry name" value="MITOCARRIER"/>
</dbReference>
<evidence type="ECO:0000256" key="8">
    <source>
        <dbReference type="ARBA" id="ARBA00022989"/>
    </source>
</evidence>
<feature type="repeat" description="Solcar" evidence="11">
    <location>
        <begin position="14"/>
        <end position="101"/>
    </location>
</feature>
<feature type="repeat" description="Solcar" evidence="11">
    <location>
        <begin position="108"/>
        <end position="166"/>
    </location>
</feature>
<evidence type="ECO:0000256" key="3">
    <source>
        <dbReference type="ARBA" id="ARBA00022448"/>
    </source>
</evidence>
<name>A0A915E5U2_9BILA</name>
<evidence type="ECO:0000256" key="9">
    <source>
        <dbReference type="ARBA" id="ARBA00023128"/>
    </source>
</evidence>
<keyword evidence="6" id="KW-0999">Mitochondrion inner membrane</keyword>
<dbReference type="Gene3D" id="1.50.40.10">
    <property type="entry name" value="Mitochondrial carrier domain"/>
    <property type="match status" value="1"/>
</dbReference>
<evidence type="ECO:0000313" key="13">
    <source>
        <dbReference type="Proteomes" id="UP000887574"/>
    </source>
</evidence>
<keyword evidence="8" id="KW-1133">Transmembrane helix</keyword>
<protein>
    <submittedName>
        <fullName evidence="14">Mitochondrial carrier protein</fullName>
    </submittedName>
</protein>
<dbReference type="InterPro" id="IPR023395">
    <property type="entry name" value="MCP_dom_sf"/>
</dbReference>
<evidence type="ECO:0000313" key="14">
    <source>
        <dbReference type="WBParaSite" id="jg26091"/>
    </source>
</evidence>
<evidence type="ECO:0000256" key="4">
    <source>
        <dbReference type="ARBA" id="ARBA00022692"/>
    </source>
</evidence>
<dbReference type="PANTHER" id="PTHR45678">
    <property type="entry name" value="MITOCHONDRIAL 2-OXODICARBOXYLATE CARRIER 1-RELATED"/>
    <property type="match status" value="1"/>
</dbReference>
<evidence type="ECO:0000256" key="11">
    <source>
        <dbReference type="PROSITE-ProRule" id="PRU00282"/>
    </source>
</evidence>
<keyword evidence="3 12" id="KW-0813">Transport</keyword>
<dbReference type="InterPro" id="IPR018108">
    <property type="entry name" value="MCP_transmembrane"/>
</dbReference>
<reference evidence="14" key="1">
    <citation type="submission" date="2022-11" db="UniProtKB">
        <authorList>
            <consortium name="WormBaseParasite"/>
        </authorList>
    </citation>
    <scope>IDENTIFICATION</scope>
</reference>
<proteinExistence type="inferred from homology"/>
<dbReference type="PANTHER" id="PTHR45678:SF9">
    <property type="entry name" value="CALCIUM-BINDING MITOCHONDRIAL CARRIER PROTEIN ARALAR1"/>
    <property type="match status" value="1"/>
</dbReference>
<keyword evidence="5" id="KW-0677">Repeat</keyword>
<dbReference type="PROSITE" id="PS50920">
    <property type="entry name" value="SOLCAR"/>
    <property type="match status" value="2"/>
</dbReference>
<dbReference type="AlphaFoldDB" id="A0A915E5U2"/>
<dbReference type="GO" id="GO:0005743">
    <property type="term" value="C:mitochondrial inner membrane"/>
    <property type="evidence" value="ECO:0007669"/>
    <property type="project" value="UniProtKB-SubCell"/>
</dbReference>
<keyword evidence="9" id="KW-0496">Mitochondrion</keyword>
<dbReference type="SUPFAM" id="SSF103506">
    <property type="entry name" value="Mitochondrial carrier"/>
    <property type="match status" value="1"/>
</dbReference>
<evidence type="ECO:0000256" key="12">
    <source>
        <dbReference type="RuleBase" id="RU000488"/>
    </source>
</evidence>
<accession>A0A915E5U2</accession>
<evidence type="ECO:0000256" key="10">
    <source>
        <dbReference type="ARBA" id="ARBA00023136"/>
    </source>
</evidence>
<keyword evidence="4 11" id="KW-0812">Transmembrane</keyword>
<evidence type="ECO:0000256" key="7">
    <source>
        <dbReference type="ARBA" id="ARBA00022837"/>
    </source>
</evidence>
<sequence>MFPTSAFKMLDDTFRFSLAGFSGACGAAFVYPVDLVKTRMQNQRILPHSKEIMYKSSFDCFMKVVKLEGIFGLYRGLPPQIIGISPEKAIKLTVNDVVRRQLTFDGRISIPCEIISGACGGACQVIVTNPLEIVKIRLQVVGEVLGRPKVSVFSVIRELGFLGLYR</sequence>
<keyword evidence="13" id="KW-1185">Reference proteome</keyword>
<keyword evidence="10 11" id="KW-0472">Membrane</keyword>
<comment type="similarity">
    <text evidence="2 12">Belongs to the mitochondrial carrier (TC 2.A.29) family.</text>
</comment>
<dbReference type="GO" id="GO:0043490">
    <property type="term" value="P:malate-aspartate shuttle"/>
    <property type="evidence" value="ECO:0007669"/>
    <property type="project" value="TreeGrafter"/>
</dbReference>
<dbReference type="InterPro" id="IPR002067">
    <property type="entry name" value="MCP"/>
</dbReference>
<dbReference type="GO" id="GO:0015183">
    <property type="term" value="F:L-aspartate transmembrane transporter activity"/>
    <property type="evidence" value="ECO:0007669"/>
    <property type="project" value="TreeGrafter"/>
</dbReference>
<evidence type="ECO:0000256" key="2">
    <source>
        <dbReference type="ARBA" id="ARBA00006375"/>
    </source>
</evidence>
<organism evidence="13 14">
    <name type="scientific">Ditylenchus dipsaci</name>
    <dbReference type="NCBI Taxonomy" id="166011"/>
    <lineage>
        <taxon>Eukaryota</taxon>
        <taxon>Metazoa</taxon>
        <taxon>Ecdysozoa</taxon>
        <taxon>Nematoda</taxon>
        <taxon>Chromadorea</taxon>
        <taxon>Rhabditida</taxon>
        <taxon>Tylenchina</taxon>
        <taxon>Tylenchomorpha</taxon>
        <taxon>Sphaerularioidea</taxon>
        <taxon>Anguinidae</taxon>
        <taxon>Anguininae</taxon>
        <taxon>Ditylenchus</taxon>
    </lineage>
</organism>
<evidence type="ECO:0000256" key="5">
    <source>
        <dbReference type="ARBA" id="ARBA00022737"/>
    </source>
</evidence>
<dbReference type="GO" id="GO:0005313">
    <property type="term" value="F:L-glutamate transmembrane transporter activity"/>
    <property type="evidence" value="ECO:0007669"/>
    <property type="project" value="TreeGrafter"/>
</dbReference>
<dbReference type="InterPro" id="IPR051028">
    <property type="entry name" value="Mito_Solute_Carrier"/>
</dbReference>